<proteinExistence type="predicted"/>
<comment type="caution">
    <text evidence="2">The sequence shown here is derived from an EMBL/GenBank/DDBJ whole genome shotgun (WGS) entry which is preliminary data.</text>
</comment>
<reference evidence="2 3" key="1">
    <citation type="submission" date="2020-08" db="EMBL/GenBank/DDBJ databases">
        <title>Genomic Encyclopedia of Type Strains, Phase IV (KMG-IV): sequencing the most valuable type-strain genomes for metagenomic binning, comparative biology and taxonomic classification.</title>
        <authorList>
            <person name="Goeker M."/>
        </authorList>
    </citation>
    <scope>NUCLEOTIDE SEQUENCE [LARGE SCALE GENOMIC DNA]</scope>
    <source>
        <strain evidence="2 3">DSM 102850</strain>
    </source>
</reference>
<dbReference type="InterPro" id="IPR036812">
    <property type="entry name" value="NAD(P)_OxRdtase_dom_sf"/>
</dbReference>
<evidence type="ECO:0000313" key="2">
    <source>
        <dbReference type="EMBL" id="MBB4660289.1"/>
    </source>
</evidence>
<dbReference type="Gene3D" id="3.20.20.100">
    <property type="entry name" value="NADP-dependent oxidoreductase domain"/>
    <property type="match status" value="1"/>
</dbReference>
<dbReference type="SUPFAM" id="SSF51430">
    <property type="entry name" value="NAD(P)-linked oxidoreductase"/>
    <property type="match status" value="1"/>
</dbReference>
<protein>
    <submittedName>
        <fullName evidence="2">Aryl-alcohol dehydrogenase-like predicted oxidoreductase</fullName>
    </submittedName>
</protein>
<organism evidence="2 3">
    <name type="scientific">Parvularcula dongshanensis</name>
    <dbReference type="NCBI Taxonomy" id="1173995"/>
    <lineage>
        <taxon>Bacteria</taxon>
        <taxon>Pseudomonadati</taxon>
        <taxon>Pseudomonadota</taxon>
        <taxon>Alphaproteobacteria</taxon>
        <taxon>Parvularculales</taxon>
        <taxon>Parvularculaceae</taxon>
        <taxon>Parvularcula</taxon>
    </lineage>
</organism>
<keyword evidence="3" id="KW-1185">Reference proteome</keyword>
<name>A0A840I5Y5_9PROT</name>
<evidence type="ECO:0000256" key="1">
    <source>
        <dbReference type="SAM" id="MobiDB-lite"/>
    </source>
</evidence>
<accession>A0A840I5Y5</accession>
<dbReference type="RefSeq" id="WP_246408908.1">
    <property type="nucleotide sequence ID" value="NZ_JACHOB010000007.1"/>
</dbReference>
<sequence>MLNRWIEDGLLDTLRALGVGCIGFSPLAQDLLTGKCLNGTPDEAHAGADGSFSDCMLSGENLGQTRSPNESRRGRSFMQMAIA</sequence>
<dbReference type="Proteomes" id="UP000563524">
    <property type="component" value="Unassembled WGS sequence"/>
</dbReference>
<gene>
    <name evidence="2" type="ORF">GGQ59_002839</name>
</gene>
<feature type="region of interest" description="Disordered" evidence="1">
    <location>
        <begin position="58"/>
        <end position="83"/>
    </location>
</feature>
<dbReference type="AlphaFoldDB" id="A0A840I5Y5"/>
<evidence type="ECO:0000313" key="3">
    <source>
        <dbReference type="Proteomes" id="UP000563524"/>
    </source>
</evidence>
<dbReference type="EMBL" id="JACHOB010000007">
    <property type="protein sequence ID" value="MBB4660289.1"/>
    <property type="molecule type" value="Genomic_DNA"/>
</dbReference>